<protein>
    <recommendedName>
        <fullName evidence="4">LppX_LprAFG lipoprotein</fullName>
    </recommendedName>
</protein>
<dbReference type="PROSITE" id="PS51257">
    <property type="entry name" value="PROKAR_LIPOPROTEIN"/>
    <property type="match status" value="1"/>
</dbReference>
<reference evidence="2" key="1">
    <citation type="submission" date="2021-04" db="EMBL/GenBank/DDBJ databases">
        <title>Genome based classification of Actinospica acidithermotolerans sp. nov., an actinobacterium isolated from an Indonesian hot spring.</title>
        <authorList>
            <person name="Kusuma A.B."/>
            <person name="Putra K.E."/>
            <person name="Nafisah S."/>
            <person name="Loh J."/>
            <person name="Nouioui I."/>
            <person name="Goodfellow M."/>
        </authorList>
    </citation>
    <scope>NUCLEOTIDE SEQUENCE</scope>
    <source>
        <strain evidence="2">MGRD01-02</strain>
    </source>
</reference>
<dbReference type="Gene3D" id="2.50.20.20">
    <property type="match status" value="1"/>
</dbReference>
<dbReference type="AlphaFoldDB" id="A0A941IF46"/>
<proteinExistence type="predicted"/>
<dbReference type="EMBL" id="JAGSOH010000010">
    <property type="protein sequence ID" value="MBR7825930.1"/>
    <property type="molecule type" value="Genomic_DNA"/>
</dbReference>
<dbReference type="RefSeq" id="WP_212517077.1">
    <property type="nucleotide sequence ID" value="NZ_JAGSOH010000010.1"/>
</dbReference>
<evidence type="ECO:0000313" key="2">
    <source>
        <dbReference type="EMBL" id="MBR7825930.1"/>
    </source>
</evidence>
<feature type="chain" id="PRO_5038920258" description="LppX_LprAFG lipoprotein" evidence="1">
    <location>
        <begin position="33"/>
        <end position="276"/>
    </location>
</feature>
<evidence type="ECO:0000256" key="1">
    <source>
        <dbReference type="SAM" id="SignalP"/>
    </source>
</evidence>
<evidence type="ECO:0008006" key="4">
    <source>
        <dbReference type="Google" id="ProtNLM"/>
    </source>
</evidence>
<dbReference type="Proteomes" id="UP000676325">
    <property type="component" value="Unassembled WGS sequence"/>
</dbReference>
<sequence length="276" mass="27671">MDTATGRRGLPPARAGLAGAVLACALATASCAGSGSSTAVSVAADPVAAVRAAGPASLKIGTAEVATSVSMTANGKTDQFSGTGAFDFAKQLGSIRLTVPPDVSAHSTLDEIVTPTTLYMRPTGSTGKWVRVDSGKLADGDLISAGYTSPILAFAMLYGAGAAGGSVRYVGQDRVYDVPVAHYSGTLDLAAAAKAAPAPENAALVAASASFSKESVPFDVFLDAQGRVLRFVAHLQYSAPAPEKGTVTIVSSTDLYDLGRKVAVTAPADADATSSN</sequence>
<comment type="caution">
    <text evidence="2">The sequence shown here is derived from an EMBL/GenBank/DDBJ whole genome shotgun (WGS) entry which is preliminary data.</text>
</comment>
<gene>
    <name evidence="2" type="ORF">KDK95_06395</name>
</gene>
<keyword evidence="3" id="KW-1185">Reference proteome</keyword>
<feature type="signal peptide" evidence="1">
    <location>
        <begin position="1"/>
        <end position="32"/>
    </location>
</feature>
<name>A0A941IF46_9ACTN</name>
<accession>A0A941IF46</accession>
<organism evidence="2 3">
    <name type="scientific">Actinospica acidithermotolerans</name>
    <dbReference type="NCBI Taxonomy" id="2828514"/>
    <lineage>
        <taxon>Bacteria</taxon>
        <taxon>Bacillati</taxon>
        <taxon>Actinomycetota</taxon>
        <taxon>Actinomycetes</taxon>
        <taxon>Catenulisporales</taxon>
        <taxon>Actinospicaceae</taxon>
        <taxon>Actinospica</taxon>
    </lineage>
</organism>
<evidence type="ECO:0000313" key="3">
    <source>
        <dbReference type="Proteomes" id="UP000676325"/>
    </source>
</evidence>
<dbReference type="InterPro" id="IPR029046">
    <property type="entry name" value="LolA/LolB/LppX"/>
</dbReference>
<keyword evidence="1" id="KW-0732">Signal</keyword>
<dbReference type="SUPFAM" id="SSF89392">
    <property type="entry name" value="Prokaryotic lipoproteins and lipoprotein localization factors"/>
    <property type="match status" value="1"/>
</dbReference>